<evidence type="ECO:0000256" key="8">
    <source>
        <dbReference type="ARBA" id="ARBA00023180"/>
    </source>
</evidence>
<dbReference type="PANTHER" id="PTHR22897">
    <property type="entry name" value="QUIESCIN Q6-RELATED SULFHYDRYL OXIDASE"/>
    <property type="match status" value="1"/>
</dbReference>
<organism evidence="15">
    <name type="scientific">Thrips palmi</name>
    <name type="common">Melon thrips</name>
    <dbReference type="NCBI Taxonomy" id="161013"/>
    <lineage>
        <taxon>Eukaryota</taxon>
        <taxon>Metazoa</taxon>
        <taxon>Ecdysozoa</taxon>
        <taxon>Arthropoda</taxon>
        <taxon>Hexapoda</taxon>
        <taxon>Insecta</taxon>
        <taxon>Pterygota</taxon>
        <taxon>Neoptera</taxon>
        <taxon>Paraneoptera</taxon>
        <taxon>Thysanoptera</taxon>
        <taxon>Terebrantia</taxon>
        <taxon>Thripoidea</taxon>
        <taxon>Thripidae</taxon>
        <taxon>Thrips</taxon>
    </lineage>
</organism>
<dbReference type="GO" id="GO:0003756">
    <property type="term" value="F:protein disulfide isomerase activity"/>
    <property type="evidence" value="ECO:0007669"/>
    <property type="project" value="TreeGrafter"/>
</dbReference>
<comment type="catalytic activity">
    <reaction evidence="9 10">
        <text>2 R'C(R)SH + O2 = R'C(R)S-S(R)CR' + H2O2</text>
        <dbReference type="Rhea" id="RHEA:17357"/>
        <dbReference type="ChEBI" id="CHEBI:15379"/>
        <dbReference type="ChEBI" id="CHEBI:16240"/>
        <dbReference type="ChEBI" id="CHEBI:16520"/>
        <dbReference type="ChEBI" id="CHEBI:17412"/>
        <dbReference type="EC" id="1.8.3.2"/>
    </reaction>
</comment>
<keyword evidence="14" id="KW-1185">Reference proteome</keyword>
<dbReference type="SUPFAM" id="SSF52833">
    <property type="entry name" value="Thioredoxin-like"/>
    <property type="match status" value="1"/>
</dbReference>
<dbReference type="Gene3D" id="1.20.120.310">
    <property type="entry name" value="ERV/ALR sulfhydryl oxidase domain"/>
    <property type="match status" value="1"/>
</dbReference>
<evidence type="ECO:0000259" key="13">
    <source>
        <dbReference type="PROSITE" id="PS51352"/>
    </source>
</evidence>
<dbReference type="InterPro" id="IPR039798">
    <property type="entry name" value="Sulfhydryl_oxidase"/>
</dbReference>
<dbReference type="GO" id="GO:0005615">
    <property type="term" value="C:extracellular space"/>
    <property type="evidence" value="ECO:0007669"/>
    <property type="project" value="TreeGrafter"/>
</dbReference>
<keyword evidence="8" id="KW-0325">Glycoprotein</keyword>
<comment type="cofactor">
    <cofactor evidence="1 10">
        <name>FAD</name>
        <dbReference type="ChEBI" id="CHEBI:57692"/>
    </cofactor>
</comment>
<name>A0A6P9AIG3_THRPL</name>
<dbReference type="PROSITE" id="PS51352">
    <property type="entry name" value="THIOREDOXIN_2"/>
    <property type="match status" value="1"/>
</dbReference>
<dbReference type="Pfam" id="PF00085">
    <property type="entry name" value="Thioredoxin"/>
    <property type="match status" value="1"/>
</dbReference>
<dbReference type="SUPFAM" id="SSF69000">
    <property type="entry name" value="FAD-dependent thiol oxidase"/>
    <property type="match status" value="1"/>
</dbReference>
<dbReference type="GO" id="GO:0016971">
    <property type="term" value="F:flavin-dependent sulfhydryl oxidase activity"/>
    <property type="evidence" value="ECO:0007669"/>
    <property type="project" value="InterPro"/>
</dbReference>
<dbReference type="EC" id="1.8.3.2" evidence="10"/>
<evidence type="ECO:0000256" key="10">
    <source>
        <dbReference type="RuleBase" id="RU371123"/>
    </source>
</evidence>
<evidence type="ECO:0000256" key="3">
    <source>
        <dbReference type="ARBA" id="ARBA00022630"/>
    </source>
</evidence>
<evidence type="ECO:0000256" key="4">
    <source>
        <dbReference type="ARBA" id="ARBA00022729"/>
    </source>
</evidence>
<feature type="transmembrane region" description="Helical" evidence="10">
    <location>
        <begin position="590"/>
        <end position="613"/>
    </location>
</feature>
<evidence type="ECO:0000256" key="5">
    <source>
        <dbReference type="ARBA" id="ARBA00022827"/>
    </source>
</evidence>
<dbReference type="FunFam" id="1.20.120.310:FF:000001">
    <property type="entry name" value="Sulfhydryl oxidase"/>
    <property type="match status" value="1"/>
</dbReference>
<dbReference type="Proteomes" id="UP000515158">
    <property type="component" value="Unplaced"/>
</dbReference>
<keyword evidence="3 10" id="KW-0285">Flavoprotein</keyword>
<dbReference type="RefSeq" id="XP_034255221.1">
    <property type="nucleotide sequence ID" value="XM_034399330.1"/>
</dbReference>
<keyword evidence="10" id="KW-0812">Transmembrane</keyword>
<reference evidence="15" key="1">
    <citation type="submission" date="2025-08" db="UniProtKB">
        <authorList>
            <consortium name="RefSeq"/>
        </authorList>
    </citation>
    <scope>IDENTIFICATION</scope>
    <source>
        <tissue evidence="15">Total insect</tissue>
    </source>
</reference>
<dbReference type="Gene3D" id="3.40.30.10">
    <property type="entry name" value="Glutaredoxin"/>
    <property type="match status" value="2"/>
</dbReference>
<evidence type="ECO:0000256" key="2">
    <source>
        <dbReference type="ARBA" id="ARBA00006041"/>
    </source>
</evidence>
<proteinExistence type="inferred from homology"/>
<evidence type="ECO:0000256" key="1">
    <source>
        <dbReference type="ARBA" id="ARBA00001974"/>
    </source>
</evidence>
<feature type="domain" description="ERV/ALR sulfhydryl oxidase" evidence="12">
    <location>
        <begin position="424"/>
        <end position="526"/>
    </location>
</feature>
<evidence type="ECO:0000313" key="14">
    <source>
        <dbReference type="Proteomes" id="UP000515158"/>
    </source>
</evidence>
<dbReference type="OrthoDB" id="59470at2759"/>
<dbReference type="GO" id="GO:0006457">
    <property type="term" value="P:protein folding"/>
    <property type="evidence" value="ECO:0007669"/>
    <property type="project" value="TreeGrafter"/>
</dbReference>
<keyword evidence="6 10" id="KW-0560">Oxidoreductase</keyword>
<dbReference type="InterPro" id="IPR042568">
    <property type="entry name" value="QSOX_FAD-bd_sf"/>
</dbReference>
<comment type="similarity">
    <text evidence="2">Belongs to the quiescin-sulfhydryl oxidase (QSOX) family.</text>
</comment>
<keyword evidence="7" id="KW-1015">Disulfide bond</keyword>
<dbReference type="InterPro" id="IPR013766">
    <property type="entry name" value="Thioredoxin_domain"/>
</dbReference>
<dbReference type="FunFam" id="3.40.30.10:FF:000073">
    <property type="entry name" value="Sulfhydryl oxidase"/>
    <property type="match status" value="1"/>
</dbReference>
<dbReference type="InterPro" id="IPR017905">
    <property type="entry name" value="ERV/ALR_sulphydryl_oxidase"/>
</dbReference>
<gene>
    <name evidence="15" type="primary">LOC117653559</name>
</gene>
<dbReference type="AlphaFoldDB" id="A0A6P9AIG3"/>
<keyword evidence="5 10" id="KW-0274">FAD</keyword>
<feature type="signal peptide" evidence="11">
    <location>
        <begin position="1"/>
        <end position="27"/>
    </location>
</feature>
<dbReference type="PROSITE" id="PS51257">
    <property type="entry name" value="PROKAR_LIPOPROTEIN"/>
    <property type="match status" value="1"/>
</dbReference>
<evidence type="ECO:0000313" key="15">
    <source>
        <dbReference type="RefSeq" id="XP_034255221.1"/>
    </source>
</evidence>
<dbReference type="Gene3D" id="1.20.120.1960">
    <property type="entry name" value="QSOX sulfhydryl oxidase domain"/>
    <property type="match status" value="1"/>
</dbReference>
<evidence type="ECO:0000256" key="9">
    <source>
        <dbReference type="ARBA" id="ARBA00048864"/>
    </source>
</evidence>
<dbReference type="InterPro" id="IPR040986">
    <property type="entry name" value="QSOX_FAD-bd_dom"/>
</dbReference>
<dbReference type="Pfam" id="PF18371">
    <property type="entry name" value="FAD_SOX"/>
    <property type="match status" value="1"/>
</dbReference>
<feature type="chain" id="PRO_5028130183" description="Sulfhydryl oxidase" evidence="11">
    <location>
        <begin position="28"/>
        <end position="630"/>
    </location>
</feature>
<dbReference type="InParanoid" id="A0A6P9AIG3"/>
<dbReference type="Pfam" id="PF04777">
    <property type="entry name" value="Evr1_Alr"/>
    <property type="match status" value="1"/>
</dbReference>
<evidence type="ECO:0000259" key="12">
    <source>
        <dbReference type="PROSITE" id="PS51324"/>
    </source>
</evidence>
<dbReference type="FunCoup" id="A0A6P9AIG3">
    <property type="interactions" value="241"/>
</dbReference>
<evidence type="ECO:0000256" key="6">
    <source>
        <dbReference type="ARBA" id="ARBA00023002"/>
    </source>
</evidence>
<dbReference type="CDD" id="cd02992">
    <property type="entry name" value="PDI_a_QSOX"/>
    <property type="match status" value="1"/>
</dbReference>
<dbReference type="PROSITE" id="PS51324">
    <property type="entry name" value="ERV_ALR"/>
    <property type="match status" value="1"/>
</dbReference>
<dbReference type="InterPro" id="IPR017937">
    <property type="entry name" value="Thioredoxin_CS"/>
</dbReference>
<keyword evidence="10" id="KW-0472">Membrane</keyword>
<dbReference type="PANTHER" id="PTHR22897:SF8">
    <property type="entry name" value="SULFHYDRYL OXIDASE"/>
    <property type="match status" value="1"/>
</dbReference>
<dbReference type="InterPro" id="IPR036249">
    <property type="entry name" value="Thioredoxin-like_sf"/>
</dbReference>
<dbReference type="InterPro" id="IPR036774">
    <property type="entry name" value="ERV/ALR_sulphydryl_oxid_sf"/>
</dbReference>
<accession>A0A6P9AIG3</accession>
<evidence type="ECO:0000256" key="11">
    <source>
        <dbReference type="SAM" id="SignalP"/>
    </source>
</evidence>
<sequence>MRLSACCRWWLAGLAAVLSLGCQVVWAANVDRAKSMTDVITSQGLYTTADKVAILNVTTFESTVLGKDVAWLVEFYNTWCGHCQRYAPIWREFAADVAGWTSAVRIGVLDCVVEDNTPICRDYEIMHYPTVRFFTSHHQKGNYGQEVDKGKDAPEMRHILAGLLEKEQLEGRGSSWPNITPYRSSDLHNLWKDSPGQVLYSILIFKDKKNEVGADLVLDFSRIPSVQLRTVSPENEALAKLMQVTSLPSVVVVERGKDVGEVLYTQDTSRNGLSIAIQAFLKSKNIELPEVEFTEDVVKMPAPAADDNPDLESQVKELVSHKGDVAFLADLEHALRFSLRHEVGSRKHMTGPVLNALRNYLIIIKRHFPLSVSGKTLLNLLTDHVNSVTELSGEDWRKLLTEEESKLTLPVWTERNEFLGCRGSQPNYRGYPCSLWTTFHVLTVDALVSPDSGRPRDVLEAILGYVTHFFGCAECSKHFQGMASETMFSEINSHEKSVLWLWQGHNKVNKRLAGDATEDPAFPKIIFPSVDRCPGCRDNGEWVEHEVLQYLQSVYSHNSLSLIGAAGADAMSKREAHPISSGSEMSALDMSLYVLLYLASAAIIALVCLKFLLPRTYHKKVYVHDISGKV</sequence>
<dbReference type="GO" id="GO:0000139">
    <property type="term" value="C:Golgi membrane"/>
    <property type="evidence" value="ECO:0007669"/>
    <property type="project" value="TreeGrafter"/>
</dbReference>
<keyword evidence="10" id="KW-1133">Transmembrane helix</keyword>
<feature type="domain" description="Thioredoxin" evidence="13">
    <location>
        <begin position="46"/>
        <end position="165"/>
    </location>
</feature>
<keyword evidence="4 11" id="KW-0732">Signal</keyword>
<dbReference type="KEGG" id="tpal:117653559"/>
<dbReference type="GeneID" id="117653559"/>
<dbReference type="PROSITE" id="PS00194">
    <property type="entry name" value="THIOREDOXIN_1"/>
    <property type="match status" value="1"/>
</dbReference>
<evidence type="ECO:0000256" key="7">
    <source>
        <dbReference type="ARBA" id="ARBA00023157"/>
    </source>
</evidence>
<protein>
    <recommendedName>
        <fullName evidence="10">Sulfhydryl oxidase</fullName>
        <ecNumber evidence="10">1.8.3.2</ecNumber>
    </recommendedName>
</protein>